<evidence type="ECO:0000313" key="2">
    <source>
        <dbReference type="EMBL" id="RJP58414.1"/>
    </source>
</evidence>
<comment type="caution">
    <text evidence="2">The sequence shown here is derived from an EMBL/GenBank/DDBJ whole genome shotgun (WGS) entry which is preliminary data.</text>
</comment>
<dbReference type="EMBL" id="QZJZ01000067">
    <property type="protein sequence ID" value="RJP58414.1"/>
    <property type="molecule type" value="Genomic_DNA"/>
</dbReference>
<dbReference type="Proteomes" id="UP000266426">
    <property type="component" value="Unassembled WGS sequence"/>
</dbReference>
<protein>
    <submittedName>
        <fullName evidence="2">Uncharacterized protein</fullName>
    </submittedName>
</protein>
<dbReference type="AlphaFoldDB" id="A0A3A4QXA5"/>
<evidence type="ECO:0000256" key="1">
    <source>
        <dbReference type="SAM" id="Phobius"/>
    </source>
</evidence>
<organism evidence="2 3">
    <name type="scientific">Candidatus Auribacter fodinae</name>
    <dbReference type="NCBI Taxonomy" id="2093366"/>
    <lineage>
        <taxon>Bacteria</taxon>
        <taxon>Pseudomonadati</taxon>
        <taxon>Candidatus Auribacterota</taxon>
        <taxon>Candidatus Auribacteria</taxon>
        <taxon>Candidatus Auribacterales</taxon>
        <taxon>Candidatus Auribacteraceae</taxon>
        <taxon>Candidatus Auribacter</taxon>
    </lineage>
</organism>
<proteinExistence type="predicted"/>
<name>A0A3A4QXA5_9BACT</name>
<gene>
    <name evidence="2" type="ORF">C4541_08130</name>
</gene>
<feature type="transmembrane region" description="Helical" evidence="1">
    <location>
        <begin position="41"/>
        <end position="65"/>
    </location>
</feature>
<sequence length="214" mass="23961">MSLLIKALNKLERHTRNGKRNQIKTLLGLGKPSSRHKRHLAGFWIGLFTGTICMVMLVFGLLFFLRSNYNARTSPGTVSTEALQSPAGEMPVDDIPSVTDVGPDIDDELLLDEIRAEVVAEANTATLEIERTLKNLARQETGHVSETPEKAVAIAGLPELYISGVIWDFSRKYAVINGMPLRENERINDVLVKKISYSYLIVEYNSKEYEIVLE</sequence>
<accession>A0A3A4QXA5</accession>
<keyword evidence="1" id="KW-1133">Transmembrane helix</keyword>
<evidence type="ECO:0000313" key="3">
    <source>
        <dbReference type="Proteomes" id="UP000266426"/>
    </source>
</evidence>
<reference evidence="2 3" key="1">
    <citation type="journal article" date="2017" name="ISME J.">
        <title>Energy and carbon metabolisms in a deep terrestrial subsurface fluid microbial community.</title>
        <authorList>
            <person name="Momper L."/>
            <person name="Jungbluth S.P."/>
            <person name="Lee M.D."/>
            <person name="Amend J.P."/>
        </authorList>
    </citation>
    <scope>NUCLEOTIDE SEQUENCE [LARGE SCALE GENOMIC DNA]</scope>
    <source>
        <strain evidence="2">SURF_26</strain>
    </source>
</reference>
<keyword evidence="1" id="KW-0812">Transmembrane</keyword>
<keyword evidence="1" id="KW-0472">Membrane</keyword>